<evidence type="ECO:0000256" key="2">
    <source>
        <dbReference type="ARBA" id="ARBA00022729"/>
    </source>
</evidence>
<keyword evidence="2 6" id="KW-0732">Signal</keyword>
<comment type="similarity">
    <text evidence="5">Belongs to the Omp25/RopB family.</text>
</comment>
<feature type="domain" description="Outer membrane protein beta-barrel" evidence="7">
    <location>
        <begin position="14"/>
        <end position="218"/>
    </location>
</feature>
<dbReference type="PANTHER" id="PTHR34001">
    <property type="entry name" value="BLL7405 PROTEIN"/>
    <property type="match status" value="1"/>
</dbReference>
<dbReference type="InterPro" id="IPR051692">
    <property type="entry name" value="OMP-like"/>
</dbReference>
<dbReference type="RefSeq" id="WP_091575795.1">
    <property type="nucleotide sequence ID" value="NZ_FMXM01000003.1"/>
</dbReference>
<evidence type="ECO:0000256" key="3">
    <source>
        <dbReference type="ARBA" id="ARBA00023136"/>
    </source>
</evidence>
<reference evidence="8 9" key="1">
    <citation type="submission" date="2016-10" db="EMBL/GenBank/DDBJ databases">
        <authorList>
            <person name="de Groot N.N."/>
        </authorList>
    </citation>
    <scope>NUCLEOTIDE SEQUENCE [LARGE SCALE GENOMIC DNA]</scope>
    <source>
        <strain evidence="8 9">CGMCC 1.12097</strain>
    </source>
</reference>
<dbReference type="Gene3D" id="2.40.160.20">
    <property type="match status" value="1"/>
</dbReference>
<dbReference type="OrthoDB" id="9815357at2"/>
<evidence type="ECO:0000256" key="6">
    <source>
        <dbReference type="SAM" id="SignalP"/>
    </source>
</evidence>
<gene>
    <name evidence="8" type="ORF">SAMN02927914_00874</name>
</gene>
<evidence type="ECO:0000313" key="8">
    <source>
        <dbReference type="EMBL" id="SDA50203.1"/>
    </source>
</evidence>
<name>A0A1G5VWE6_9HYPH</name>
<protein>
    <submittedName>
        <fullName evidence="8">Outer membrane immunogenic protein</fullName>
    </submittedName>
</protein>
<evidence type="ECO:0000256" key="5">
    <source>
        <dbReference type="ARBA" id="ARBA00038306"/>
    </source>
</evidence>
<keyword evidence="4" id="KW-0998">Cell outer membrane</keyword>
<dbReference type="EMBL" id="FMXM01000003">
    <property type="protein sequence ID" value="SDA50203.1"/>
    <property type="molecule type" value="Genomic_DNA"/>
</dbReference>
<dbReference type="SUPFAM" id="SSF56925">
    <property type="entry name" value="OMPA-like"/>
    <property type="match status" value="1"/>
</dbReference>
<evidence type="ECO:0000256" key="1">
    <source>
        <dbReference type="ARBA" id="ARBA00004442"/>
    </source>
</evidence>
<dbReference type="AlphaFoldDB" id="A0A1G5VWE6"/>
<dbReference type="InterPro" id="IPR027385">
    <property type="entry name" value="Beta-barrel_OMP"/>
</dbReference>
<evidence type="ECO:0000313" key="9">
    <source>
        <dbReference type="Proteomes" id="UP000198588"/>
    </source>
</evidence>
<keyword evidence="3" id="KW-0472">Membrane</keyword>
<organism evidence="8 9">
    <name type="scientific">Mesorhizobium qingshengii</name>
    <dbReference type="NCBI Taxonomy" id="1165689"/>
    <lineage>
        <taxon>Bacteria</taxon>
        <taxon>Pseudomonadati</taxon>
        <taxon>Pseudomonadota</taxon>
        <taxon>Alphaproteobacteria</taxon>
        <taxon>Hyphomicrobiales</taxon>
        <taxon>Phyllobacteriaceae</taxon>
        <taxon>Mesorhizobium</taxon>
    </lineage>
</organism>
<proteinExistence type="inferred from homology"/>
<sequence>MRLISGIFFATAMSVSGAYAADMVEPVAAMDLPYSWTGFYVGANAGGAFGKIDGDFIGIPGSADIRNFTGGALVGANYQYGQWVLGVEGDINYLGFKKEFSPGLGGGELGAEARLDAFGTIRGRVGYAFDRWLPYVTAGVAMGDVKIDEHVFSAAESKFQTGYAVGGGIEYAFNSNWTARAEYLYVDLGKKDFGFAPGTPYDVKTNFSIVRAAVAYKF</sequence>
<dbReference type="Proteomes" id="UP000198588">
    <property type="component" value="Unassembled WGS sequence"/>
</dbReference>
<accession>A0A1G5VWE6</accession>
<comment type="subcellular location">
    <subcellularLocation>
        <location evidence="1">Cell outer membrane</location>
    </subcellularLocation>
</comment>
<dbReference type="PANTHER" id="PTHR34001:SF3">
    <property type="entry name" value="BLL7405 PROTEIN"/>
    <property type="match status" value="1"/>
</dbReference>
<feature type="signal peptide" evidence="6">
    <location>
        <begin position="1"/>
        <end position="20"/>
    </location>
</feature>
<dbReference type="InterPro" id="IPR011250">
    <property type="entry name" value="OMP/PagP_B-barrel"/>
</dbReference>
<feature type="chain" id="PRO_5011602683" evidence="6">
    <location>
        <begin position="21"/>
        <end position="218"/>
    </location>
</feature>
<dbReference type="GO" id="GO:0009279">
    <property type="term" value="C:cell outer membrane"/>
    <property type="evidence" value="ECO:0007669"/>
    <property type="project" value="UniProtKB-SubCell"/>
</dbReference>
<dbReference type="Pfam" id="PF13505">
    <property type="entry name" value="OMP_b-brl"/>
    <property type="match status" value="1"/>
</dbReference>
<evidence type="ECO:0000259" key="7">
    <source>
        <dbReference type="Pfam" id="PF13505"/>
    </source>
</evidence>
<dbReference type="STRING" id="1165689.SAMN02927914_00874"/>
<evidence type="ECO:0000256" key="4">
    <source>
        <dbReference type="ARBA" id="ARBA00023237"/>
    </source>
</evidence>